<organism evidence="2">
    <name type="scientific">Phaffia rhodozyma</name>
    <name type="common">Yeast</name>
    <name type="synonym">Xanthophyllomyces dendrorhous</name>
    <dbReference type="NCBI Taxonomy" id="264483"/>
    <lineage>
        <taxon>Eukaryota</taxon>
        <taxon>Fungi</taxon>
        <taxon>Dikarya</taxon>
        <taxon>Basidiomycota</taxon>
        <taxon>Agaricomycotina</taxon>
        <taxon>Tremellomycetes</taxon>
        <taxon>Cystofilobasidiales</taxon>
        <taxon>Mrakiaceae</taxon>
        <taxon>Phaffia</taxon>
    </lineage>
</organism>
<reference evidence="2" key="1">
    <citation type="submission" date="2014-08" db="EMBL/GenBank/DDBJ databases">
        <authorList>
            <person name="Sharma Rahul"/>
            <person name="Thines Marco"/>
        </authorList>
    </citation>
    <scope>NUCLEOTIDE SEQUENCE</scope>
</reference>
<name>A0A0F7SQD4_PHARH</name>
<feature type="compositionally biased region" description="Basic and acidic residues" evidence="1">
    <location>
        <begin position="23"/>
        <end position="32"/>
    </location>
</feature>
<dbReference type="EMBL" id="LN483142">
    <property type="protein sequence ID" value="CED82780.1"/>
    <property type="molecule type" value="Genomic_DNA"/>
</dbReference>
<dbReference type="AlphaFoldDB" id="A0A0F7SQD4"/>
<proteinExistence type="predicted"/>
<feature type="region of interest" description="Disordered" evidence="1">
    <location>
        <begin position="1"/>
        <end position="41"/>
    </location>
</feature>
<evidence type="ECO:0000313" key="2">
    <source>
        <dbReference type="EMBL" id="CED82780.1"/>
    </source>
</evidence>
<evidence type="ECO:0000256" key="1">
    <source>
        <dbReference type="SAM" id="MobiDB-lite"/>
    </source>
</evidence>
<protein>
    <submittedName>
        <fullName evidence="2">Uncharacterized protein</fullName>
    </submittedName>
</protein>
<sequence length="146" mass="16948">MFVHPDQEQNQTESATRSRSLSTRRDRLSEARRKTHERRRLPCKDLSQEYLIYSASHPIPFSSSRRKKERVGQVFKTFPSAHPQDTFRSLEVEKGRHHGTGKGFVLVCFFIKRSPHGKPGDERGRESSPSDVDVRTIEGKIEIVWM</sequence>
<accession>A0A0F7SQD4</accession>